<keyword evidence="2" id="KW-0472">Membrane</keyword>
<feature type="compositionally biased region" description="Polar residues" evidence="1">
    <location>
        <begin position="61"/>
        <end position="88"/>
    </location>
</feature>
<dbReference type="EMBL" id="MTCY01000010">
    <property type="protein sequence ID" value="OWP78440.1"/>
    <property type="molecule type" value="Genomic_DNA"/>
</dbReference>
<organism evidence="3 4">
    <name type="scientific">Flavobacterium columnare</name>
    <dbReference type="NCBI Taxonomy" id="996"/>
    <lineage>
        <taxon>Bacteria</taxon>
        <taxon>Pseudomonadati</taxon>
        <taxon>Bacteroidota</taxon>
        <taxon>Flavobacteriia</taxon>
        <taxon>Flavobacteriales</taxon>
        <taxon>Flavobacteriaceae</taxon>
        <taxon>Flavobacterium</taxon>
    </lineage>
</organism>
<keyword evidence="2" id="KW-0812">Transmembrane</keyword>
<gene>
    <name evidence="3" type="ORF">BWK62_05200</name>
</gene>
<feature type="region of interest" description="Disordered" evidence="1">
    <location>
        <begin position="104"/>
        <end position="149"/>
    </location>
</feature>
<feature type="transmembrane region" description="Helical" evidence="2">
    <location>
        <begin position="12"/>
        <end position="35"/>
    </location>
</feature>
<feature type="compositionally biased region" description="Basic and acidic residues" evidence="1">
    <location>
        <begin position="131"/>
        <end position="148"/>
    </location>
</feature>
<proteinExistence type="predicted"/>
<evidence type="ECO:0000256" key="1">
    <source>
        <dbReference type="SAM" id="MobiDB-lite"/>
    </source>
</evidence>
<sequence>MLFLETPEEKKSFALTSAIFIILLFLFLFFGLTYMDPPPENGIAINFGTTEMGKGEEQPENKITSSPQPKTVVSSRVTQEENILNNEMSDAPVIKKTTVKKEIIEEKEEPKRPSKTTDDALSSLINGPKITGDKGSHGDDNTSGDKGEPIGSRYANSFYGSGTGVGGSGWGLKGRSLASKSRKVQDCNESGRVVVQVIVNRGGQVVLANYVKGTTNTHPCLVNPALEAAKAFKWYADQQAPERQIGFIVFNFEIGQ</sequence>
<dbReference type="Proteomes" id="UP000198034">
    <property type="component" value="Unassembled WGS sequence"/>
</dbReference>
<protein>
    <submittedName>
        <fullName evidence="3">Energy transducer TonB</fullName>
    </submittedName>
</protein>
<reference evidence="3 4" key="1">
    <citation type="journal article" date="2017" name="Infect. Genet. Evol.">
        <title>Comparative genome analysis of fish pathogen Flavobacterium columnare reveals extensive sequence diversity within the species.</title>
        <authorList>
            <person name="Kayansamruaj P."/>
            <person name="Dong H.T."/>
            <person name="Hirono I."/>
            <person name="Kondo H."/>
            <person name="Senapin S."/>
            <person name="Rodkhum C."/>
        </authorList>
    </citation>
    <scope>NUCLEOTIDE SEQUENCE [LARGE SCALE GENOMIC DNA]</scope>
    <source>
        <strain evidence="3 4">1214</strain>
    </source>
</reference>
<dbReference type="AlphaFoldDB" id="A0A246GC44"/>
<comment type="caution">
    <text evidence="3">The sequence shown here is derived from an EMBL/GenBank/DDBJ whole genome shotgun (WGS) entry which is preliminary data.</text>
</comment>
<accession>A0A246GC44</accession>
<name>A0A246GC44_9FLAO</name>
<feature type="region of interest" description="Disordered" evidence="1">
    <location>
        <begin position="45"/>
        <end position="90"/>
    </location>
</feature>
<evidence type="ECO:0000256" key="2">
    <source>
        <dbReference type="SAM" id="Phobius"/>
    </source>
</evidence>
<feature type="compositionally biased region" description="Basic and acidic residues" evidence="1">
    <location>
        <begin position="104"/>
        <end position="118"/>
    </location>
</feature>
<keyword evidence="2" id="KW-1133">Transmembrane helix</keyword>
<evidence type="ECO:0000313" key="3">
    <source>
        <dbReference type="EMBL" id="OWP78440.1"/>
    </source>
</evidence>
<evidence type="ECO:0000313" key="4">
    <source>
        <dbReference type="Proteomes" id="UP000198034"/>
    </source>
</evidence>